<proteinExistence type="predicted"/>
<evidence type="ECO:0000313" key="1">
    <source>
        <dbReference type="EMBL" id="EWZ28071.1"/>
    </source>
</evidence>
<dbReference type="AlphaFoldDB" id="W9J869"/>
<dbReference type="HOGENOM" id="CLU_2671190_0_0_1"/>
<dbReference type="Proteomes" id="UP000030766">
    <property type="component" value="Unassembled WGS sequence"/>
</dbReference>
<organism evidence="1">
    <name type="scientific">Fusarium oxysporum Fo47</name>
    <dbReference type="NCBI Taxonomy" id="660027"/>
    <lineage>
        <taxon>Eukaryota</taxon>
        <taxon>Fungi</taxon>
        <taxon>Dikarya</taxon>
        <taxon>Ascomycota</taxon>
        <taxon>Pezizomycotina</taxon>
        <taxon>Sordariomycetes</taxon>
        <taxon>Hypocreomycetidae</taxon>
        <taxon>Hypocreales</taxon>
        <taxon>Nectriaceae</taxon>
        <taxon>Fusarium</taxon>
        <taxon>Fusarium oxysporum species complex</taxon>
    </lineage>
</organism>
<dbReference type="EMBL" id="KI981474">
    <property type="protein sequence ID" value="EWZ28071.1"/>
    <property type="molecule type" value="Genomic_DNA"/>
</dbReference>
<dbReference type="VEuPathDB" id="FungiDB:FOZG_18236"/>
<sequence>MEQQQRRFEIEDKEKIKAADARIDANAWLEHVGWAIHLEGFDPEAMLQLTDPFNAGDKLSPYYSHAGAGWQPGII</sequence>
<name>W9J869_FUSOX</name>
<gene>
    <name evidence="1" type="ORF">FOZG_18236</name>
</gene>
<reference evidence="1" key="1">
    <citation type="submission" date="2011-06" db="EMBL/GenBank/DDBJ databases">
        <title>The Genome Sequence of Fusarium oxysporum Fo47.</title>
        <authorList>
            <consortium name="The Broad Institute Genome Sequencing Platform"/>
            <person name="Ma L.-J."/>
            <person name="Gale L.R."/>
            <person name="Schwartz D.C."/>
            <person name="Zhou S."/>
            <person name="Corby-Kistler H."/>
            <person name="Young S.K."/>
            <person name="Zeng Q."/>
            <person name="Gargeya S."/>
            <person name="Fitzgerald M."/>
            <person name="Haas B."/>
            <person name="Abouelleil A."/>
            <person name="Alvarado L."/>
            <person name="Arachchi H.M."/>
            <person name="Berlin A."/>
            <person name="Brown A."/>
            <person name="Chapman S.B."/>
            <person name="Chen Z."/>
            <person name="Dunbar C."/>
            <person name="Freedman E."/>
            <person name="Gearin G."/>
            <person name="Gellesch M."/>
            <person name="Goldberg J."/>
            <person name="Griggs A."/>
            <person name="Gujja S."/>
            <person name="Heiman D."/>
            <person name="Howarth C."/>
            <person name="Larson L."/>
            <person name="Lui A."/>
            <person name="MacDonald P.J.P."/>
            <person name="Mehta T."/>
            <person name="Montmayeur A."/>
            <person name="Murphy C."/>
            <person name="Neiman D."/>
            <person name="Pearson M."/>
            <person name="Priest M."/>
            <person name="Roberts A."/>
            <person name="Saif S."/>
            <person name="Shea T."/>
            <person name="Shenoy N."/>
            <person name="Sisk P."/>
            <person name="Stolte C."/>
            <person name="Sykes S."/>
            <person name="Wortman J."/>
            <person name="Nusbaum C."/>
            <person name="Birren B."/>
        </authorList>
    </citation>
    <scope>NUCLEOTIDE SEQUENCE [LARGE SCALE GENOMIC DNA]</scope>
    <source>
        <strain evidence="1">Fo47</strain>
    </source>
</reference>
<reference evidence="1" key="2">
    <citation type="submission" date="2014-02" db="EMBL/GenBank/DDBJ databases">
        <title>Annotation of the Genome Sequence of Fusarium oxysporum Fo47.</title>
        <authorList>
            <consortium name="The Broad Institute Genomics Platform"/>
            <person name="Ma L.-J."/>
            <person name="Corby-Kistler H."/>
            <person name="Broz K."/>
            <person name="Gale L.R."/>
            <person name="Jonkers W."/>
            <person name="O'Donnell K."/>
            <person name="Ploetz R."/>
            <person name="Steinberg C."/>
            <person name="Schwartz D.C."/>
            <person name="VanEtten H."/>
            <person name="Zhou S."/>
            <person name="Young S.K."/>
            <person name="Zeng Q."/>
            <person name="Gargeya S."/>
            <person name="Fitzgerald M."/>
            <person name="Abouelleil A."/>
            <person name="Alvarado L."/>
            <person name="Chapman S.B."/>
            <person name="Gainer-Dewar J."/>
            <person name="Goldberg J."/>
            <person name="Griggs A."/>
            <person name="Gujja S."/>
            <person name="Hansen M."/>
            <person name="Howarth C."/>
            <person name="Imamovic A."/>
            <person name="Ireland A."/>
            <person name="Larimer J."/>
            <person name="McCowan C."/>
            <person name="Murphy C."/>
            <person name="Pearson M."/>
            <person name="Poon T.W."/>
            <person name="Priest M."/>
            <person name="Roberts A."/>
            <person name="Saif S."/>
            <person name="Shea T."/>
            <person name="Sykes S."/>
            <person name="Wortman J."/>
            <person name="Nusbaum C."/>
            <person name="Birren B."/>
        </authorList>
    </citation>
    <scope>NUCLEOTIDE SEQUENCE</scope>
    <source>
        <strain evidence="1">Fo47</strain>
    </source>
</reference>
<accession>W9J869</accession>
<protein>
    <submittedName>
        <fullName evidence="1">Uncharacterized protein</fullName>
    </submittedName>
</protein>